<dbReference type="SUPFAM" id="SSF52540">
    <property type="entry name" value="P-loop containing nucleoside triphosphate hydrolases"/>
    <property type="match status" value="1"/>
</dbReference>
<dbReference type="InterPro" id="IPR027417">
    <property type="entry name" value="P-loop_NTPase"/>
</dbReference>
<keyword evidence="11" id="KW-1185">Reference proteome</keyword>
<feature type="transmembrane region" description="Helical" evidence="7">
    <location>
        <begin position="75"/>
        <end position="95"/>
    </location>
</feature>
<dbReference type="Proteomes" id="UP001151760">
    <property type="component" value="Unassembled WGS sequence"/>
</dbReference>
<dbReference type="Pfam" id="PF00271">
    <property type="entry name" value="Helicase_C"/>
    <property type="match status" value="1"/>
</dbReference>
<reference evidence="10" key="1">
    <citation type="journal article" date="2022" name="Int. J. Mol. Sci.">
        <title>Draft Genome of Tanacetum Coccineum: Genomic Comparison of Closely Related Tanacetum-Family Plants.</title>
        <authorList>
            <person name="Yamashiro T."/>
            <person name="Shiraishi A."/>
            <person name="Nakayama K."/>
            <person name="Satake H."/>
        </authorList>
    </citation>
    <scope>NUCLEOTIDE SEQUENCE</scope>
</reference>
<gene>
    <name evidence="10" type="ORF">Tco_0974334</name>
</gene>
<feature type="domain" description="Membrane insertase YidC/Oxa/ALB C-terminal" evidence="9">
    <location>
        <begin position="102"/>
        <end position="218"/>
    </location>
</feature>
<dbReference type="InterPro" id="IPR001708">
    <property type="entry name" value="YidC/ALB3/OXA1/COX18"/>
</dbReference>
<dbReference type="InterPro" id="IPR001650">
    <property type="entry name" value="Helicase_C-like"/>
</dbReference>
<evidence type="ECO:0000256" key="3">
    <source>
        <dbReference type="ARBA" id="ARBA00022692"/>
    </source>
</evidence>
<evidence type="ECO:0000256" key="2">
    <source>
        <dbReference type="ARBA" id="ARBA00010583"/>
    </source>
</evidence>
<comment type="similarity">
    <text evidence="6">Belongs to the OXA1/ALB3/YidC family.</text>
</comment>
<comment type="similarity">
    <text evidence="2">Belongs to the OXA1/ALB3/YidC (TC 2.A.9.2) family.</text>
</comment>
<dbReference type="EMBL" id="BQNB010016132">
    <property type="protein sequence ID" value="GJT48177.1"/>
    <property type="molecule type" value="Genomic_DNA"/>
</dbReference>
<evidence type="ECO:0000313" key="11">
    <source>
        <dbReference type="Proteomes" id="UP001151760"/>
    </source>
</evidence>
<proteinExistence type="inferred from homology"/>
<dbReference type="PANTHER" id="PTHR12428">
    <property type="entry name" value="OXA1"/>
    <property type="match status" value="1"/>
</dbReference>
<feature type="transmembrane region" description="Helical" evidence="7">
    <location>
        <begin position="101"/>
        <end position="121"/>
    </location>
</feature>
<evidence type="ECO:0000256" key="6">
    <source>
        <dbReference type="RuleBase" id="RU003945"/>
    </source>
</evidence>
<comment type="caution">
    <text evidence="10">The sequence shown here is derived from an EMBL/GenBank/DDBJ whole genome shotgun (WGS) entry which is preliminary data.</text>
</comment>
<dbReference type="NCBIfam" id="TIGR03592">
    <property type="entry name" value="yidC_oxa1_cterm"/>
    <property type="match status" value="1"/>
</dbReference>
<evidence type="ECO:0000256" key="7">
    <source>
        <dbReference type="SAM" id="Phobius"/>
    </source>
</evidence>
<protein>
    <submittedName>
        <fullName evidence="10">Albino3-like protein 1, chloroplastic</fullName>
    </submittedName>
</protein>
<accession>A0ABQ5ECE2</accession>
<dbReference type="Gene3D" id="3.40.50.300">
    <property type="entry name" value="P-loop containing nucleotide triphosphate hydrolases"/>
    <property type="match status" value="1"/>
</dbReference>
<evidence type="ECO:0000313" key="10">
    <source>
        <dbReference type="EMBL" id="GJT48177.1"/>
    </source>
</evidence>
<keyword evidence="5 7" id="KW-0472">Membrane</keyword>
<comment type="subcellular location">
    <subcellularLocation>
        <location evidence="1 6">Membrane</location>
        <topology evidence="1 6">Multi-pass membrane protein</topology>
    </subcellularLocation>
</comment>
<name>A0ABQ5ECE2_9ASTR</name>
<reference evidence="10" key="2">
    <citation type="submission" date="2022-01" db="EMBL/GenBank/DDBJ databases">
        <authorList>
            <person name="Yamashiro T."/>
            <person name="Shiraishi A."/>
            <person name="Satake H."/>
            <person name="Nakayama K."/>
        </authorList>
    </citation>
    <scope>NUCLEOTIDE SEQUENCE</scope>
</reference>
<keyword evidence="4 7" id="KW-1133">Transmembrane helix</keyword>
<evidence type="ECO:0000256" key="4">
    <source>
        <dbReference type="ARBA" id="ARBA00022989"/>
    </source>
</evidence>
<feature type="domain" description="Helicase C-terminal" evidence="8">
    <location>
        <begin position="5"/>
        <end position="52"/>
    </location>
</feature>
<dbReference type="InterPro" id="IPR047196">
    <property type="entry name" value="YidC_ALB_C"/>
</dbReference>
<evidence type="ECO:0000259" key="8">
    <source>
        <dbReference type="Pfam" id="PF00271"/>
    </source>
</evidence>
<evidence type="ECO:0000256" key="1">
    <source>
        <dbReference type="ARBA" id="ARBA00004141"/>
    </source>
</evidence>
<evidence type="ECO:0000259" key="9">
    <source>
        <dbReference type="Pfam" id="PF02096"/>
    </source>
</evidence>
<dbReference type="PANTHER" id="PTHR12428:SF14">
    <property type="entry name" value="ALBINO3-LIKE PROTEIN 1, CHLOROPLASTIC"/>
    <property type="match status" value="1"/>
</dbReference>
<dbReference type="CDD" id="cd20070">
    <property type="entry name" value="5TM_YidC_Alb3"/>
    <property type="match status" value="1"/>
</dbReference>
<evidence type="ECO:0000256" key="5">
    <source>
        <dbReference type="ARBA" id="ARBA00023136"/>
    </source>
</evidence>
<keyword evidence="3 6" id="KW-0812">Transmembrane</keyword>
<dbReference type="InterPro" id="IPR028055">
    <property type="entry name" value="YidC/Oxa/ALB_C"/>
</dbReference>
<organism evidence="10 11">
    <name type="scientific">Tanacetum coccineum</name>
    <dbReference type="NCBI Taxonomy" id="301880"/>
    <lineage>
        <taxon>Eukaryota</taxon>
        <taxon>Viridiplantae</taxon>
        <taxon>Streptophyta</taxon>
        <taxon>Embryophyta</taxon>
        <taxon>Tracheophyta</taxon>
        <taxon>Spermatophyta</taxon>
        <taxon>Magnoliopsida</taxon>
        <taxon>eudicotyledons</taxon>
        <taxon>Gunneridae</taxon>
        <taxon>Pentapetalae</taxon>
        <taxon>asterids</taxon>
        <taxon>campanulids</taxon>
        <taxon>Asterales</taxon>
        <taxon>Asteraceae</taxon>
        <taxon>Asteroideae</taxon>
        <taxon>Anthemideae</taxon>
        <taxon>Anthemidinae</taxon>
        <taxon>Tanacetum</taxon>
    </lineage>
</organism>
<sequence length="232" mass="26304">MLNYQQVRERALQQFKHDMTPILVATDVASKGLDIPRVAHVINFDLSRDIDSHVYIFCVIHGIPNLGIRRKLSSWFTCNIYLYIFISVFEGWTLYLHVPYSYGFAILLLTVLVKAATFPLSKKQVESAMAMRSLQPQIKAIQERYAGDQERLRLETARLYKLAGINPLADCDYWMLFTRCLPTLATIPVWIGLYRALSNVVDEGLLAEGFFWILSLAGPITVVARQSGSGIS</sequence>
<dbReference type="Pfam" id="PF02096">
    <property type="entry name" value="60KD_IMP"/>
    <property type="match status" value="1"/>
</dbReference>